<dbReference type="Pfam" id="PF00102">
    <property type="entry name" value="Y_phosphatase"/>
    <property type="match status" value="1"/>
</dbReference>
<sequence length="1089" mass="123743">MAYIASQGPLPSTVDDFWRMIWECEIQVIIMSCNEIESGKRKCDKYWADKGEEKTFANVKVKFVRIKQVCAEFVVRTMTAINGNQERTIVQFHYISWPDHGIPDSVKPILKMVKLVRGCQASETLPVLVHCSAGCGRTGTICAIDFVWGLLRTGKLTDDFSLFQLVSNMRKQRIAMVQTKEQYILVYRAVKELFEEHLRVMDSHLYENVDLAGTPLLLSETDCDFIDEEDDNKNSIKKSTSGLNEDAATRELIKPDTGNSTDDLQAGSVQHLISTWNSTSTENESDSKTTSPSEHHYENISLYSTSTASLATSPTESDLQPEKVVIVHKPSIARLRAIFEKNPAVENTAPKNADENVEEQRRSKGRKKNNVGEKRKPSKRGDKTTGLRYRDTALTVYSELRHSRDGIEIAANIEIQLPIVPETPDFIRRDKPKRSSLRRSSSSVWYDEEAQSKCEESEKPALPVKRSKSLKVFKQPSKASSNSLEVPVNGHEKESNQEVEDSTLPKGVIKLKSSPWNPRRSQSMNSSKSKEVKAKPWYLFNEKEPNVVAGLDKAGIQLVQVKINADDKQLVFSEENGSFANTDKQQSATPVEEINSFIVKAKEIEFTIHEPAVEKKLWVPKVEKIKREPQRARVEMRMNSCQEDAIDEDKPPPLPVKMYSPCNSPRLCHQDARSRNFKSEEQIRELEKSSLERKTNVTKEIMKNVDDKEVQKDAVDKKCPEFEKSDKIIKSPEVGITNLSSAIAKNETPSKSEEKDIDILEITDTKSRSDDDDKSLETEAEESNYQQIIKDCQEYLISSGYINAVPKMYQNLTSIEKNPRSGFVDLSSTVENEVSDPNDGKCDTIKNILSQSKIESSPIPDEFYMAEDVQEIMREIEADGESSRTSKKQYEHLWLSRSGKLDNKEPADYDSDLHSYKIVQQVLNSRKEREKCVEQVSITENEKKNLKCKKPKPLPRNIVPPPKPNLVEESCDITGCVDFSSEDEDEDGDEDRKSDSGSADAQPICIYSEVLKEKPKITYQFRPHLGSKDDLYLLPSAPPRLKRQFSLHKPKTTRVDANNLHKWRHTLPGRTPANMKKVKLKSEKRVRLR</sequence>
<dbReference type="HOGENOM" id="CLU_284893_0_0_1"/>
<dbReference type="PROSITE" id="PS00383">
    <property type="entry name" value="TYR_PHOSPHATASE_1"/>
    <property type="match status" value="1"/>
</dbReference>
<dbReference type="GO" id="GO:0005634">
    <property type="term" value="C:nucleus"/>
    <property type="evidence" value="ECO:0007669"/>
    <property type="project" value="TreeGrafter"/>
</dbReference>
<feature type="region of interest" description="Disordered" evidence="5">
    <location>
        <begin position="345"/>
        <end position="387"/>
    </location>
</feature>
<dbReference type="InterPro" id="IPR000242">
    <property type="entry name" value="PTP_cat"/>
</dbReference>
<feature type="compositionally biased region" description="Basic and acidic residues" evidence="5">
    <location>
        <begin position="370"/>
        <end position="387"/>
    </location>
</feature>
<feature type="compositionally biased region" description="Basic and acidic residues" evidence="5">
    <location>
        <begin position="352"/>
        <end position="362"/>
    </location>
</feature>
<dbReference type="PROSITE" id="PS50056">
    <property type="entry name" value="TYR_PHOSPHATASE_2"/>
    <property type="match status" value="1"/>
</dbReference>
<reference evidence="9" key="1">
    <citation type="submission" date="2011-05" db="EMBL/GenBank/DDBJ databases">
        <authorList>
            <person name="Richards S.R."/>
            <person name="Qu J."/>
            <person name="Jiang H."/>
            <person name="Jhangiani S.N."/>
            <person name="Agravi P."/>
            <person name="Goodspeed R."/>
            <person name="Gross S."/>
            <person name="Mandapat C."/>
            <person name="Jackson L."/>
            <person name="Mathew T."/>
            <person name="Pu L."/>
            <person name="Thornton R."/>
            <person name="Saada N."/>
            <person name="Wilczek-Boney K.B."/>
            <person name="Lee S."/>
            <person name="Kovar C."/>
            <person name="Wu Y."/>
            <person name="Scherer S.E."/>
            <person name="Worley K.C."/>
            <person name="Muzny D.M."/>
            <person name="Gibbs R."/>
        </authorList>
    </citation>
    <scope>NUCLEOTIDE SEQUENCE</scope>
    <source>
        <strain evidence="9">Brora</strain>
    </source>
</reference>
<dbReference type="SMART" id="SM00404">
    <property type="entry name" value="PTPc_motif"/>
    <property type="match status" value="1"/>
</dbReference>
<feature type="compositionally biased region" description="Basic and acidic residues" evidence="5">
    <location>
        <begin position="450"/>
        <end position="459"/>
    </location>
</feature>
<dbReference type="InterPro" id="IPR000387">
    <property type="entry name" value="Tyr_Pase_dom"/>
</dbReference>
<dbReference type="GO" id="GO:0004726">
    <property type="term" value="F:non-membrane spanning protein tyrosine phosphatase activity"/>
    <property type="evidence" value="ECO:0007669"/>
    <property type="project" value="InterPro"/>
</dbReference>
<dbReference type="eggNOG" id="KOG0789">
    <property type="taxonomic scope" value="Eukaryota"/>
</dbReference>
<feature type="compositionally biased region" description="Acidic residues" evidence="5">
    <location>
        <begin position="980"/>
        <end position="989"/>
    </location>
</feature>
<dbReference type="GO" id="GO:0005737">
    <property type="term" value="C:cytoplasm"/>
    <property type="evidence" value="ECO:0007669"/>
    <property type="project" value="TreeGrafter"/>
</dbReference>
<dbReference type="InterPro" id="IPR047170">
    <property type="entry name" value="PTN12/18/22"/>
</dbReference>
<keyword evidence="9" id="KW-1185">Reference proteome</keyword>
<evidence type="ECO:0000256" key="1">
    <source>
        <dbReference type="ARBA" id="ARBA00013064"/>
    </source>
</evidence>
<feature type="region of interest" description="Disordered" evidence="5">
    <location>
        <begin position="978"/>
        <end position="999"/>
    </location>
</feature>
<dbReference type="AlphaFoldDB" id="T1IVH8"/>
<name>T1IVH8_STRMM</name>
<evidence type="ECO:0000313" key="8">
    <source>
        <dbReference type="EnsemblMetazoa" id="SMAR005176-PA"/>
    </source>
</evidence>
<evidence type="ECO:0000259" key="6">
    <source>
        <dbReference type="PROSITE" id="PS50055"/>
    </source>
</evidence>
<dbReference type="SUPFAM" id="SSF52799">
    <property type="entry name" value="(Phosphotyrosine protein) phosphatases II"/>
    <property type="match status" value="1"/>
</dbReference>
<evidence type="ECO:0000256" key="5">
    <source>
        <dbReference type="SAM" id="MobiDB-lite"/>
    </source>
</evidence>
<dbReference type="PANTHER" id="PTHR45983">
    <property type="entry name" value="TYROSINE PHOSPHATSE N18, PUTATIVE-RELATED"/>
    <property type="match status" value="1"/>
</dbReference>
<dbReference type="Gene3D" id="3.90.190.10">
    <property type="entry name" value="Protein tyrosine phosphatase superfamily"/>
    <property type="match status" value="1"/>
</dbReference>
<feature type="domain" description="Tyrosine specific protein phosphatases" evidence="7">
    <location>
        <begin position="107"/>
        <end position="184"/>
    </location>
</feature>
<feature type="compositionally biased region" description="Basic and acidic residues" evidence="5">
    <location>
        <begin position="748"/>
        <end position="777"/>
    </location>
</feature>
<feature type="domain" description="Tyrosine-protein phosphatase" evidence="6">
    <location>
        <begin position="1"/>
        <end position="193"/>
    </location>
</feature>
<proteinExistence type="inferred from homology"/>
<dbReference type="PRINTS" id="PR00700">
    <property type="entry name" value="PRTYPHPHTASE"/>
</dbReference>
<feature type="region of interest" description="Disordered" evidence="5">
    <location>
        <begin position="229"/>
        <end position="297"/>
    </location>
</feature>
<dbReference type="PANTHER" id="PTHR45983:SF2">
    <property type="entry name" value="PROTEIN-TYROSINE-PHOSPHATASE"/>
    <property type="match status" value="1"/>
</dbReference>
<dbReference type="Proteomes" id="UP000014500">
    <property type="component" value="Unassembled WGS sequence"/>
</dbReference>
<feature type="region of interest" description="Disordered" evidence="5">
    <location>
        <begin position="745"/>
        <end position="783"/>
    </location>
</feature>
<feature type="compositionally biased region" description="Polar residues" evidence="5">
    <location>
        <begin position="257"/>
        <end position="273"/>
    </location>
</feature>
<evidence type="ECO:0000259" key="7">
    <source>
        <dbReference type="PROSITE" id="PS50056"/>
    </source>
</evidence>
<protein>
    <recommendedName>
        <fullName evidence="1">protein-tyrosine-phosphatase</fullName>
        <ecNumber evidence="1">3.1.3.48</ecNumber>
    </recommendedName>
</protein>
<organism evidence="8 9">
    <name type="scientific">Strigamia maritima</name>
    <name type="common">European centipede</name>
    <name type="synonym">Geophilus maritimus</name>
    <dbReference type="NCBI Taxonomy" id="126957"/>
    <lineage>
        <taxon>Eukaryota</taxon>
        <taxon>Metazoa</taxon>
        <taxon>Ecdysozoa</taxon>
        <taxon>Arthropoda</taxon>
        <taxon>Myriapoda</taxon>
        <taxon>Chilopoda</taxon>
        <taxon>Pleurostigmophora</taxon>
        <taxon>Geophilomorpha</taxon>
        <taxon>Linotaeniidae</taxon>
        <taxon>Strigamia</taxon>
    </lineage>
</organism>
<evidence type="ECO:0000256" key="2">
    <source>
        <dbReference type="ARBA" id="ARBA00022801"/>
    </source>
</evidence>
<accession>T1IVH8</accession>
<dbReference type="PROSITE" id="PS50055">
    <property type="entry name" value="TYR_PHOSPHATASE_PTP"/>
    <property type="match status" value="1"/>
</dbReference>
<dbReference type="SMART" id="SM00194">
    <property type="entry name" value="PTPc"/>
    <property type="match status" value="1"/>
</dbReference>
<keyword evidence="3" id="KW-0904">Protein phosphatase</keyword>
<feature type="region of interest" description="Disordered" evidence="5">
    <location>
        <begin position="425"/>
        <end position="502"/>
    </location>
</feature>
<dbReference type="EnsemblMetazoa" id="SMAR005176-RA">
    <property type="protein sequence ID" value="SMAR005176-PA"/>
    <property type="gene ID" value="SMAR005176"/>
</dbReference>
<keyword evidence="2" id="KW-0378">Hydrolase</keyword>
<dbReference type="InterPro" id="IPR016130">
    <property type="entry name" value="Tyr_Pase_AS"/>
</dbReference>
<feature type="compositionally biased region" description="Polar residues" evidence="5">
    <location>
        <begin position="514"/>
        <end position="527"/>
    </location>
</feature>
<dbReference type="EC" id="3.1.3.48" evidence="1"/>
<comment type="similarity">
    <text evidence="4">Belongs to the protein-tyrosine phosphatase family. Non-receptor class 4 subfamily.</text>
</comment>
<evidence type="ECO:0000256" key="3">
    <source>
        <dbReference type="ARBA" id="ARBA00022912"/>
    </source>
</evidence>
<dbReference type="STRING" id="126957.T1IVH8"/>
<dbReference type="EMBL" id="JH431584">
    <property type="status" value="NOT_ANNOTATED_CDS"/>
    <property type="molecule type" value="Genomic_DNA"/>
</dbReference>
<feature type="region of interest" description="Disordered" evidence="5">
    <location>
        <begin position="509"/>
        <end position="528"/>
    </location>
</feature>
<dbReference type="GO" id="GO:0048666">
    <property type="term" value="P:neuron development"/>
    <property type="evidence" value="ECO:0007669"/>
    <property type="project" value="UniProtKB-ARBA"/>
</dbReference>
<dbReference type="InterPro" id="IPR003595">
    <property type="entry name" value="Tyr_Pase_cat"/>
</dbReference>
<evidence type="ECO:0000256" key="4">
    <source>
        <dbReference type="ARBA" id="ARBA00034734"/>
    </source>
</evidence>
<dbReference type="InterPro" id="IPR029021">
    <property type="entry name" value="Prot-tyrosine_phosphatase-like"/>
</dbReference>
<reference evidence="8" key="2">
    <citation type="submission" date="2015-02" db="UniProtKB">
        <authorList>
            <consortium name="EnsemblMetazoa"/>
        </authorList>
    </citation>
    <scope>IDENTIFICATION</scope>
</reference>
<evidence type="ECO:0000313" key="9">
    <source>
        <dbReference type="Proteomes" id="UP000014500"/>
    </source>
</evidence>